<dbReference type="AlphaFoldDB" id="A0AAD7QYF1"/>
<evidence type="ECO:0000313" key="3">
    <source>
        <dbReference type="Proteomes" id="UP001217417"/>
    </source>
</evidence>
<dbReference type="CDD" id="cd00531">
    <property type="entry name" value="NTF2_like"/>
    <property type="match status" value="1"/>
</dbReference>
<name>A0AAD7QYF1_9ASCO</name>
<evidence type="ECO:0000313" key="2">
    <source>
        <dbReference type="EMBL" id="KAJ8103744.1"/>
    </source>
</evidence>
<feature type="domain" description="SnoaL-like" evidence="1">
    <location>
        <begin position="9"/>
        <end position="137"/>
    </location>
</feature>
<dbReference type="SUPFAM" id="SSF54427">
    <property type="entry name" value="NTF2-like"/>
    <property type="match status" value="1"/>
</dbReference>
<dbReference type="GeneID" id="80884181"/>
<dbReference type="RefSeq" id="XP_056047194.1">
    <property type="nucleotide sequence ID" value="XM_056189015.1"/>
</dbReference>
<dbReference type="InterPro" id="IPR037401">
    <property type="entry name" value="SnoaL-like"/>
</dbReference>
<sequence>MALPSALPSLSVREAITDALYRCVIGLDTADVALFDSAFTQDASFDLNGDVMDGLNAIHTGCYDFIATLDTTHFITNVRVDVNDEESKASMTASALAQHYRHKQGREPGATRLMTGSLYFLDCVKDGKDGLWKIKHFKLESIWTEGDWGVMTEK</sequence>
<reference evidence="2" key="1">
    <citation type="submission" date="2023-03" db="EMBL/GenBank/DDBJ databases">
        <title>Near-Complete genome sequence of Lipomyces tetrasporous NRRL Y-64009, an oleaginous yeast capable of growing on lignocellulosic hydrolysates.</title>
        <authorList>
            <consortium name="Lawrence Berkeley National Laboratory"/>
            <person name="Jagtap S.S."/>
            <person name="Liu J.-J."/>
            <person name="Walukiewicz H.E."/>
            <person name="Pangilinan J."/>
            <person name="Lipzen A."/>
            <person name="Ahrendt S."/>
            <person name="Koriabine M."/>
            <person name="Cobaugh K."/>
            <person name="Salamov A."/>
            <person name="Yoshinaga Y."/>
            <person name="Ng V."/>
            <person name="Daum C."/>
            <person name="Grigoriev I.V."/>
            <person name="Slininger P.J."/>
            <person name="Dien B.S."/>
            <person name="Jin Y.-S."/>
            <person name="Rao C.V."/>
        </authorList>
    </citation>
    <scope>NUCLEOTIDE SEQUENCE</scope>
    <source>
        <strain evidence="2">NRRL Y-64009</strain>
    </source>
</reference>
<dbReference type="InterPro" id="IPR032710">
    <property type="entry name" value="NTF2-like_dom_sf"/>
</dbReference>
<dbReference type="Proteomes" id="UP001217417">
    <property type="component" value="Unassembled WGS sequence"/>
</dbReference>
<protein>
    <recommendedName>
        <fullName evidence="1">SnoaL-like domain-containing protein</fullName>
    </recommendedName>
</protein>
<organism evidence="2 3">
    <name type="scientific">Lipomyces tetrasporus</name>
    <dbReference type="NCBI Taxonomy" id="54092"/>
    <lineage>
        <taxon>Eukaryota</taxon>
        <taxon>Fungi</taxon>
        <taxon>Dikarya</taxon>
        <taxon>Ascomycota</taxon>
        <taxon>Saccharomycotina</taxon>
        <taxon>Lipomycetes</taxon>
        <taxon>Lipomycetales</taxon>
        <taxon>Lipomycetaceae</taxon>
        <taxon>Lipomyces</taxon>
    </lineage>
</organism>
<dbReference type="Gene3D" id="3.10.450.50">
    <property type="match status" value="1"/>
</dbReference>
<gene>
    <name evidence="2" type="ORF">POJ06DRAFT_264574</name>
</gene>
<evidence type="ECO:0000259" key="1">
    <source>
        <dbReference type="Pfam" id="PF13577"/>
    </source>
</evidence>
<dbReference type="Pfam" id="PF13577">
    <property type="entry name" value="SnoaL_4"/>
    <property type="match status" value="1"/>
</dbReference>
<dbReference type="EMBL" id="JARPMG010000001">
    <property type="protein sequence ID" value="KAJ8103744.1"/>
    <property type="molecule type" value="Genomic_DNA"/>
</dbReference>
<comment type="caution">
    <text evidence="2">The sequence shown here is derived from an EMBL/GenBank/DDBJ whole genome shotgun (WGS) entry which is preliminary data.</text>
</comment>
<keyword evidence="3" id="KW-1185">Reference proteome</keyword>
<accession>A0AAD7QYF1</accession>
<proteinExistence type="predicted"/>